<keyword evidence="3 5" id="KW-0560">Oxidoreductase</keyword>
<reference evidence="5 6" key="1">
    <citation type="submission" date="2019-02" db="EMBL/GenBank/DDBJ databases">
        <title>Deep-cultivation of Planctomycetes and their phenomic and genomic characterization uncovers novel biology.</title>
        <authorList>
            <person name="Wiegand S."/>
            <person name="Jogler M."/>
            <person name="Boedeker C."/>
            <person name="Pinto D."/>
            <person name="Vollmers J."/>
            <person name="Rivas-Marin E."/>
            <person name="Kohn T."/>
            <person name="Peeters S.H."/>
            <person name="Heuer A."/>
            <person name="Rast P."/>
            <person name="Oberbeckmann S."/>
            <person name="Bunk B."/>
            <person name="Jeske O."/>
            <person name="Meyerdierks A."/>
            <person name="Storesund J.E."/>
            <person name="Kallscheuer N."/>
            <person name="Luecker S."/>
            <person name="Lage O.M."/>
            <person name="Pohl T."/>
            <person name="Merkel B.J."/>
            <person name="Hornburger P."/>
            <person name="Mueller R.-W."/>
            <person name="Bruemmer F."/>
            <person name="Labrenz M."/>
            <person name="Spormann A.M."/>
            <person name="Op Den Camp H."/>
            <person name="Overmann J."/>
            <person name="Amann R."/>
            <person name="Jetten M.S.M."/>
            <person name="Mascher T."/>
            <person name="Medema M.H."/>
            <person name="Devos D.P."/>
            <person name="Kaster A.-K."/>
            <person name="Ovreas L."/>
            <person name="Rohde M."/>
            <person name="Galperin M.Y."/>
            <person name="Jogler C."/>
        </authorList>
    </citation>
    <scope>NUCLEOTIDE SEQUENCE [LARGE SCALE GENOMIC DNA]</scope>
    <source>
        <strain evidence="5 6">Mal64</strain>
    </source>
</reference>
<dbReference type="EC" id="1.-.-.-" evidence="5"/>
<comment type="caution">
    <text evidence="5">The sequence shown here is derived from an EMBL/GenBank/DDBJ whole genome shotgun (WGS) entry which is preliminary data.</text>
</comment>
<dbReference type="Gene3D" id="3.20.20.70">
    <property type="entry name" value="Aldolase class I"/>
    <property type="match status" value="1"/>
</dbReference>
<dbReference type="PANTHER" id="PTHR22893">
    <property type="entry name" value="NADH OXIDOREDUCTASE-RELATED"/>
    <property type="match status" value="1"/>
</dbReference>
<gene>
    <name evidence="5" type="primary">nemA</name>
    <name evidence="5" type="ORF">Mal64_27310</name>
</gene>
<comment type="similarity">
    <text evidence="2">Belongs to the NADH:flavin oxidoreductase/NADH oxidase family.</text>
</comment>
<dbReference type="Pfam" id="PF00724">
    <property type="entry name" value="Oxidored_FMN"/>
    <property type="match status" value="1"/>
</dbReference>
<name>A0A5C5ZL83_9BACT</name>
<dbReference type="GO" id="GO:0005829">
    <property type="term" value="C:cytosol"/>
    <property type="evidence" value="ECO:0007669"/>
    <property type="project" value="UniProtKB-ARBA"/>
</dbReference>
<evidence type="ECO:0000256" key="1">
    <source>
        <dbReference type="ARBA" id="ARBA00001917"/>
    </source>
</evidence>
<dbReference type="InterPro" id="IPR045247">
    <property type="entry name" value="Oye-like"/>
</dbReference>
<dbReference type="InterPro" id="IPR013785">
    <property type="entry name" value="Aldolase_TIM"/>
</dbReference>
<dbReference type="OrthoDB" id="9772736at2"/>
<comment type="cofactor">
    <cofactor evidence="1">
        <name>FMN</name>
        <dbReference type="ChEBI" id="CHEBI:58210"/>
    </cofactor>
</comment>
<protein>
    <submittedName>
        <fullName evidence="5">N-ethylmaleimide reductase</fullName>
        <ecNumber evidence="5">1.-.-.-</ecNumber>
    </submittedName>
</protein>
<evidence type="ECO:0000256" key="2">
    <source>
        <dbReference type="ARBA" id="ARBA00005979"/>
    </source>
</evidence>
<dbReference type="EMBL" id="SJPQ01000003">
    <property type="protein sequence ID" value="TWT87193.1"/>
    <property type="molecule type" value="Genomic_DNA"/>
</dbReference>
<dbReference type="RefSeq" id="WP_146401115.1">
    <property type="nucleotide sequence ID" value="NZ_SJPQ01000003.1"/>
</dbReference>
<dbReference type="PANTHER" id="PTHR22893:SF91">
    <property type="entry name" value="NADPH DEHYDROGENASE 2-RELATED"/>
    <property type="match status" value="1"/>
</dbReference>
<evidence type="ECO:0000256" key="3">
    <source>
        <dbReference type="ARBA" id="ARBA00023002"/>
    </source>
</evidence>
<dbReference type="FunFam" id="3.20.20.70:FF:000059">
    <property type="entry name" value="N-ethylmaleimide reductase, FMN-linked"/>
    <property type="match status" value="1"/>
</dbReference>
<evidence type="ECO:0000259" key="4">
    <source>
        <dbReference type="Pfam" id="PF00724"/>
    </source>
</evidence>
<evidence type="ECO:0000313" key="5">
    <source>
        <dbReference type="EMBL" id="TWT87193.1"/>
    </source>
</evidence>
<dbReference type="Proteomes" id="UP000315440">
    <property type="component" value="Unassembled WGS sequence"/>
</dbReference>
<sequence length="368" mass="39639">MPANDPLFEPLRLGAIEIPNRVVMAPLTRARATDRTPNALMAEYYQQRASAGLIVSEATAFSEQGYGWPGAPALYNDQQVDGWRRITDAVHQAGGRIFLQLWHMGRVSHPDFQAGRLPVAPSAVAAAGDAHTPTGKKPFVTPHALSVDEIARVVDDYAAATARARRAGFDGVEVHGANGYLIDQFLRDASNRRDDQYGGSIENRLRFLGEVLAAVTAEWAPERTGLRLSPTMNGMGMSDSDPVALYTAAAEMLNGVSLAYVHTAEAIAPGRLYNPDAPRVTPHIRRAYEGVLMTNGGYDHQTAAEAIRSGAADAIAFGQSYIANPDLVERFRAGAALNEPDHSTYYTHGAEGYTDYPAMAETARTATA</sequence>
<proteinExistence type="inferred from homology"/>
<dbReference type="SUPFAM" id="SSF51395">
    <property type="entry name" value="FMN-linked oxidoreductases"/>
    <property type="match status" value="1"/>
</dbReference>
<dbReference type="GO" id="GO:0016628">
    <property type="term" value="F:oxidoreductase activity, acting on the CH-CH group of donors, NAD or NADP as acceptor"/>
    <property type="evidence" value="ECO:0007669"/>
    <property type="project" value="UniProtKB-ARBA"/>
</dbReference>
<dbReference type="GO" id="GO:0010181">
    <property type="term" value="F:FMN binding"/>
    <property type="evidence" value="ECO:0007669"/>
    <property type="project" value="InterPro"/>
</dbReference>
<feature type="domain" description="NADH:flavin oxidoreductase/NADH oxidase N-terminal" evidence="4">
    <location>
        <begin position="7"/>
        <end position="337"/>
    </location>
</feature>
<dbReference type="AlphaFoldDB" id="A0A5C5ZL83"/>
<evidence type="ECO:0000313" key="6">
    <source>
        <dbReference type="Proteomes" id="UP000315440"/>
    </source>
</evidence>
<organism evidence="5 6">
    <name type="scientific">Pseudobythopirellula maris</name>
    <dbReference type="NCBI Taxonomy" id="2527991"/>
    <lineage>
        <taxon>Bacteria</taxon>
        <taxon>Pseudomonadati</taxon>
        <taxon>Planctomycetota</taxon>
        <taxon>Planctomycetia</taxon>
        <taxon>Pirellulales</taxon>
        <taxon>Lacipirellulaceae</taxon>
        <taxon>Pseudobythopirellula</taxon>
    </lineage>
</organism>
<dbReference type="InterPro" id="IPR001155">
    <property type="entry name" value="OxRdtase_FMN_N"/>
</dbReference>
<accession>A0A5C5ZL83</accession>
<keyword evidence="6" id="KW-1185">Reference proteome</keyword>
<dbReference type="CDD" id="cd02933">
    <property type="entry name" value="OYE_like_FMN"/>
    <property type="match status" value="1"/>
</dbReference>